<feature type="transmembrane region" description="Helical" evidence="1">
    <location>
        <begin position="121"/>
        <end position="143"/>
    </location>
</feature>
<sequence length="164" mass="17965">MVATNSERCLFGVLHVRTGTILMGTLCIAFGTFSIVMSISSVLKDHFAAQLTVTGTLNVVIGTFTVYGAAACVPYFLLPMIVYCPIRIAVTCIILLIVLTASEPTVYEVSEALLVSPKANTGILCGILIITILFNGWLFNTTYKSFKYLKMDKTTRDVYRVDKC</sequence>
<keyword evidence="1" id="KW-1133">Transmembrane helix</keyword>
<comment type="caution">
    <text evidence="2">The sequence shown here is derived from an EMBL/GenBank/DDBJ whole genome shotgun (WGS) entry which is preliminary data.</text>
</comment>
<evidence type="ECO:0000313" key="3">
    <source>
        <dbReference type="Proteomes" id="UP001175271"/>
    </source>
</evidence>
<dbReference type="AlphaFoldDB" id="A0AA39HBX2"/>
<feature type="transmembrane region" description="Helical" evidence="1">
    <location>
        <begin position="55"/>
        <end position="77"/>
    </location>
</feature>
<gene>
    <name evidence="2" type="ORF">QR680_015906</name>
</gene>
<organism evidence="2 3">
    <name type="scientific">Steinernema hermaphroditum</name>
    <dbReference type="NCBI Taxonomy" id="289476"/>
    <lineage>
        <taxon>Eukaryota</taxon>
        <taxon>Metazoa</taxon>
        <taxon>Ecdysozoa</taxon>
        <taxon>Nematoda</taxon>
        <taxon>Chromadorea</taxon>
        <taxon>Rhabditida</taxon>
        <taxon>Tylenchina</taxon>
        <taxon>Panagrolaimomorpha</taxon>
        <taxon>Strongyloidoidea</taxon>
        <taxon>Steinernematidae</taxon>
        <taxon>Steinernema</taxon>
    </lineage>
</organism>
<evidence type="ECO:0000313" key="2">
    <source>
        <dbReference type="EMBL" id="KAK0401667.1"/>
    </source>
</evidence>
<dbReference type="EMBL" id="JAUCMV010000004">
    <property type="protein sequence ID" value="KAK0401667.1"/>
    <property type="molecule type" value="Genomic_DNA"/>
</dbReference>
<evidence type="ECO:0000256" key="1">
    <source>
        <dbReference type="SAM" id="Phobius"/>
    </source>
</evidence>
<accession>A0AA39HBX2</accession>
<keyword evidence="1" id="KW-0472">Membrane</keyword>
<feature type="transmembrane region" description="Helical" evidence="1">
    <location>
        <begin position="21"/>
        <end position="43"/>
    </location>
</feature>
<keyword evidence="3" id="KW-1185">Reference proteome</keyword>
<proteinExistence type="predicted"/>
<reference evidence="2" key="1">
    <citation type="submission" date="2023-06" db="EMBL/GenBank/DDBJ databases">
        <title>Genomic analysis of the entomopathogenic nematode Steinernema hermaphroditum.</title>
        <authorList>
            <person name="Schwarz E.M."/>
            <person name="Heppert J.K."/>
            <person name="Baniya A."/>
            <person name="Schwartz H.T."/>
            <person name="Tan C.-H."/>
            <person name="Antoshechkin I."/>
            <person name="Sternberg P.W."/>
            <person name="Goodrich-Blair H."/>
            <person name="Dillman A.R."/>
        </authorList>
    </citation>
    <scope>NUCLEOTIDE SEQUENCE</scope>
    <source>
        <strain evidence="2">PS9179</strain>
        <tissue evidence="2">Whole animal</tissue>
    </source>
</reference>
<keyword evidence="1" id="KW-0812">Transmembrane</keyword>
<name>A0AA39HBX2_9BILA</name>
<dbReference type="Proteomes" id="UP001175271">
    <property type="component" value="Unassembled WGS sequence"/>
</dbReference>
<protein>
    <submittedName>
        <fullName evidence="2">Uncharacterized protein</fullName>
    </submittedName>
</protein>
<feature type="transmembrane region" description="Helical" evidence="1">
    <location>
        <begin position="84"/>
        <end position="101"/>
    </location>
</feature>